<organism evidence="3 4">
    <name type="scientific">Leeia speluncae</name>
    <dbReference type="NCBI Taxonomy" id="2884804"/>
    <lineage>
        <taxon>Bacteria</taxon>
        <taxon>Pseudomonadati</taxon>
        <taxon>Pseudomonadota</taxon>
        <taxon>Betaproteobacteria</taxon>
        <taxon>Neisseriales</taxon>
        <taxon>Leeiaceae</taxon>
        <taxon>Leeia</taxon>
    </lineage>
</organism>
<gene>
    <name evidence="3" type="ORF">LIN78_11995</name>
</gene>
<dbReference type="EMBL" id="JAJBZT010000006">
    <property type="protein sequence ID" value="MCB6184266.1"/>
    <property type="molecule type" value="Genomic_DNA"/>
</dbReference>
<evidence type="ECO:0000256" key="1">
    <source>
        <dbReference type="SAM" id="MobiDB-lite"/>
    </source>
</evidence>
<name>A0ABS8D7W9_9NEIS</name>
<evidence type="ECO:0000259" key="2">
    <source>
        <dbReference type="Pfam" id="PF17948"/>
    </source>
</evidence>
<reference evidence="3" key="1">
    <citation type="submission" date="2021-10" db="EMBL/GenBank/DDBJ databases">
        <title>The complete genome sequence of Leeia sp. TBRC 13508.</title>
        <authorList>
            <person name="Charoenyingcharoen P."/>
            <person name="Yukphan P."/>
        </authorList>
    </citation>
    <scope>NUCLEOTIDE SEQUENCE</scope>
    <source>
        <strain evidence="3">TBRC 13508</strain>
    </source>
</reference>
<proteinExistence type="predicted"/>
<protein>
    <recommendedName>
        <fullName evidence="2">DnaT DNA-binding domain-containing protein</fullName>
    </recommendedName>
</protein>
<comment type="caution">
    <text evidence="3">The sequence shown here is derived from an EMBL/GenBank/DDBJ whole genome shotgun (WGS) entry which is preliminary data.</text>
</comment>
<feature type="region of interest" description="Disordered" evidence="1">
    <location>
        <begin position="230"/>
        <end position="249"/>
    </location>
</feature>
<dbReference type="InterPro" id="IPR040480">
    <property type="entry name" value="DnaT_DNA_bind"/>
</dbReference>
<evidence type="ECO:0000313" key="3">
    <source>
        <dbReference type="EMBL" id="MCB6184266.1"/>
    </source>
</evidence>
<feature type="domain" description="DnaT DNA-binding" evidence="2">
    <location>
        <begin position="162"/>
        <end position="225"/>
    </location>
</feature>
<dbReference type="Proteomes" id="UP001165395">
    <property type="component" value="Unassembled WGS sequence"/>
</dbReference>
<evidence type="ECO:0000313" key="4">
    <source>
        <dbReference type="Proteomes" id="UP001165395"/>
    </source>
</evidence>
<dbReference type="RefSeq" id="WP_227181078.1">
    <property type="nucleotide sequence ID" value="NZ_JAJBZT010000006.1"/>
</dbReference>
<keyword evidence="4" id="KW-1185">Reference proteome</keyword>
<accession>A0ABS8D7W9</accession>
<sequence>MPTRLIREGILTSDRVDQLTEAGENFYRRLMSIVDDHGLADARTSVLRAKLYPLRLDQVSEVDIASRLSECVEAGLVIVYAVKGKPYLQMVDTRWAARSSPKYPLPDEADEIDLSAFAGHVATECAVDESMTDEVKAPVQVGLLEELEEHAMWVPPPASQAFAMQAAWLPTAGMDIHCRTAGVARLGSELFNEVLAEFRMYWLDRPDKRRQSEWERALLGSLSRRKSLLAGSRQPDRVDKPFGGRKRASVVDSRDYGQVGVGVL</sequence>
<dbReference type="Gene3D" id="1.10.8.1180">
    <property type="match status" value="1"/>
</dbReference>
<dbReference type="Pfam" id="PF17948">
    <property type="entry name" value="DnaT"/>
    <property type="match status" value="1"/>
</dbReference>